<dbReference type="OrthoDB" id="9808290at2"/>
<gene>
    <name evidence="2" type="ORF">D6Z83_00655</name>
    <name evidence="3" type="ORF">EBE87_07545</name>
</gene>
<dbReference type="Proteomes" id="UP000274097">
    <property type="component" value="Unassembled WGS sequence"/>
</dbReference>
<dbReference type="EMBL" id="RAQU01000004">
    <property type="protein sequence ID" value="RKK06076.1"/>
    <property type="molecule type" value="Genomic_DNA"/>
</dbReference>
<dbReference type="RefSeq" id="WP_120636398.1">
    <property type="nucleotide sequence ID" value="NZ_RAQU01000004.1"/>
</dbReference>
<evidence type="ECO:0000313" key="4">
    <source>
        <dbReference type="Proteomes" id="UP000274097"/>
    </source>
</evidence>
<dbReference type="Gene3D" id="2.60.120.1140">
    <property type="entry name" value="Protein of unknown function DUF192"/>
    <property type="match status" value="1"/>
</dbReference>
<dbReference type="InterPro" id="IPR038695">
    <property type="entry name" value="Saro_0823-like_sf"/>
</dbReference>
<accession>A0A3A9JQ76</accession>
<keyword evidence="4" id="KW-1185">Reference proteome</keyword>
<keyword evidence="1" id="KW-0732">Signal</keyword>
<sequence length="157" mass="17515">MRRRLLLALPALIALTATASAQDGPQPRLPTEKLVIVTRDGTRHEFTVEMALSPDQQTVGLMFRPEVKPDEGMLFDWGQPRESAMWMRNTITSLDMVFINADGRIRRIAERTVPRSLATIESRGPVRATLELAAGTAERLNLRPGDQVLQRIFGNAP</sequence>
<evidence type="ECO:0000313" key="2">
    <source>
        <dbReference type="EMBL" id="RKK06076.1"/>
    </source>
</evidence>
<reference evidence="2 5" key="1">
    <citation type="submission" date="2018-09" db="EMBL/GenBank/DDBJ databases">
        <title>Roseomonas sp. nov., isolated from feces of Tibetan antelopes in the Qinghai-Tibet plateau, China.</title>
        <authorList>
            <person name="Tian Z."/>
        </authorList>
    </citation>
    <scope>NUCLEOTIDE SEQUENCE [LARGE SCALE GENOMIC DNA]</scope>
    <source>
        <strain evidence="3 4">Z23</strain>
        <strain evidence="2 5">Z24</strain>
    </source>
</reference>
<dbReference type="PANTHER" id="PTHR37953:SF1">
    <property type="entry name" value="UPF0127 PROTEIN MJ1496"/>
    <property type="match status" value="1"/>
</dbReference>
<protein>
    <submittedName>
        <fullName evidence="2">DUF192 domain-containing protein</fullName>
    </submittedName>
</protein>
<dbReference type="EMBL" id="RFLX01000004">
    <property type="protein sequence ID" value="RMI25565.1"/>
    <property type="molecule type" value="Genomic_DNA"/>
</dbReference>
<feature type="signal peptide" evidence="1">
    <location>
        <begin position="1"/>
        <end position="21"/>
    </location>
</feature>
<dbReference type="Pfam" id="PF02643">
    <property type="entry name" value="DUF192"/>
    <property type="match status" value="1"/>
</dbReference>
<dbReference type="PANTHER" id="PTHR37953">
    <property type="entry name" value="UPF0127 PROTEIN MJ1496"/>
    <property type="match status" value="1"/>
</dbReference>
<dbReference type="AlphaFoldDB" id="A0A3A9JQ76"/>
<evidence type="ECO:0000313" key="5">
    <source>
        <dbReference type="Proteomes" id="UP000278036"/>
    </source>
</evidence>
<name>A0A3A9JQ76_9PROT</name>
<feature type="chain" id="PRO_5017297900" evidence="1">
    <location>
        <begin position="22"/>
        <end position="157"/>
    </location>
</feature>
<proteinExistence type="predicted"/>
<evidence type="ECO:0000256" key="1">
    <source>
        <dbReference type="SAM" id="SignalP"/>
    </source>
</evidence>
<organism evidence="2 5">
    <name type="scientific">Teichococcus wenyumeiae</name>
    <dbReference type="NCBI Taxonomy" id="2478470"/>
    <lineage>
        <taxon>Bacteria</taxon>
        <taxon>Pseudomonadati</taxon>
        <taxon>Pseudomonadota</taxon>
        <taxon>Alphaproteobacteria</taxon>
        <taxon>Acetobacterales</taxon>
        <taxon>Roseomonadaceae</taxon>
        <taxon>Roseomonas</taxon>
    </lineage>
</organism>
<comment type="caution">
    <text evidence="2">The sequence shown here is derived from an EMBL/GenBank/DDBJ whole genome shotgun (WGS) entry which is preliminary data.</text>
</comment>
<dbReference type="Proteomes" id="UP000278036">
    <property type="component" value="Unassembled WGS sequence"/>
</dbReference>
<dbReference type="InParanoid" id="A0A3A9JQ76"/>
<dbReference type="InterPro" id="IPR003795">
    <property type="entry name" value="DUF192"/>
</dbReference>
<evidence type="ECO:0000313" key="3">
    <source>
        <dbReference type="EMBL" id="RMI25565.1"/>
    </source>
</evidence>